<gene>
    <name evidence="2" type="ordered locus">DaAHT2_0782</name>
</gene>
<dbReference type="KEGG" id="dak:DaAHT2_0782"/>
<evidence type="ECO:0000313" key="3">
    <source>
        <dbReference type="Proteomes" id="UP000001508"/>
    </source>
</evidence>
<proteinExistence type="predicted"/>
<dbReference type="AlphaFoldDB" id="D6Z1R1"/>
<evidence type="ECO:0000313" key="2">
    <source>
        <dbReference type="EMBL" id="ADH85486.1"/>
    </source>
</evidence>
<feature type="compositionally biased region" description="Basic and acidic residues" evidence="1">
    <location>
        <begin position="1"/>
        <end position="13"/>
    </location>
</feature>
<feature type="region of interest" description="Disordered" evidence="1">
    <location>
        <begin position="1"/>
        <end position="31"/>
    </location>
</feature>
<name>D6Z1R1_DESAT</name>
<protein>
    <submittedName>
        <fullName evidence="2">Uncharacterized protein</fullName>
    </submittedName>
</protein>
<dbReference type="InParanoid" id="D6Z1R1"/>
<dbReference type="STRING" id="589865.DaAHT2_0782"/>
<keyword evidence="3" id="KW-1185">Reference proteome</keyword>
<dbReference type="Proteomes" id="UP000001508">
    <property type="component" value="Chromosome"/>
</dbReference>
<organism evidence="2 3">
    <name type="scientific">Desulfurivibrio alkaliphilus (strain DSM 19089 / UNIQEM U267 / AHT2)</name>
    <dbReference type="NCBI Taxonomy" id="589865"/>
    <lineage>
        <taxon>Bacteria</taxon>
        <taxon>Pseudomonadati</taxon>
        <taxon>Thermodesulfobacteriota</taxon>
        <taxon>Desulfobulbia</taxon>
        <taxon>Desulfobulbales</taxon>
        <taxon>Desulfobulbaceae</taxon>
        <taxon>Desulfurivibrio</taxon>
    </lineage>
</organism>
<dbReference type="EMBL" id="CP001940">
    <property type="protein sequence ID" value="ADH85486.1"/>
    <property type="molecule type" value="Genomic_DNA"/>
</dbReference>
<sequence length="31" mass="3468">MNHSELREDHDAGGKYGPGMTTITFKEERGC</sequence>
<accession>D6Z1R1</accession>
<dbReference type="HOGENOM" id="CLU_3396159_0_0_7"/>
<evidence type="ECO:0000256" key="1">
    <source>
        <dbReference type="SAM" id="MobiDB-lite"/>
    </source>
</evidence>
<reference evidence="3" key="1">
    <citation type="submission" date="2010-02" db="EMBL/GenBank/DDBJ databases">
        <title>Complete sequence of Desulfurivibrio alkaliphilus AHT2.</title>
        <authorList>
            <consortium name="US DOE Joint Genome Institute"/>
            <person name="Pitluck S."/>
            <person name="Chertkov O."/>
            <person name="Detter J.C."/>
            <person name="Han C."/>
            <person name="Tapia R."/>
            <person name="Larimer F."/>
            <person name="Land M."/>
            <person name="Hauser L."/>
            <person name="Kyrpides N."/>
            <person name="Mikhailova N."/>
            <person name="Sorokin D.Y."/>
            <person name="Muyzer G."/>
            <person name="Woyke T."/>
        </authorList>
    </citation>
    <scope>NUCLEOTIDE SEQUENCE [LARGE SCALE GENOMIC DNA]</scope>
    <source>
        <strain evidence="3">DSM 19089 / UNIQEM U267 / AHT2</strain>
    </source>
</reference>